<dbReference type="AlphaFoldDB" id="A0A4R0RE60"/>
<sequence>MGHRSGLLDVFPVELLFMIKDHIPEIDLRTHVCFSQVLGPASRTVYTDAYWEIACVKFGLSLVADEEEVPWREFAYEIIRRDGFCEHPQCGVRRLEQNFREMSKVYGMKDYSRETLMQVMDARSPGAFNNGFGGTNTLLANIDFNRNPHTQSVEDGILRITESQKGLPEGLQVTLSKHPIAYRSFATFAPTPGLQLVTLGGIPPLRNPMGVTVWDVYSAVQAKLDATDSIYRMNEYLRFVNYRRALNNCADDLTHLLNQLTTLRDFFYIFRWDGLYYAGQTCDDTPRFAFGFQTVRKVVKGMAEPQLIV</sequence>
<reference evidence="1 2" key="1">
    <citation type="submission" date="2018-11" db="EMBL/GenBank/DDBJ databases">
        <title>Genome assembly of Steccherinum ochraceum LE-BIN_3174, the white-rot fungus of the Steccherinaceae family (The Residual Polyporoid clade, Polyporales, Basidiomycota).</title>
        <authorList>
            <person name="Fedorova T.V."/>
            <person name="Glazunova O.A."/>
            <person name="Landesman E.O."/>
            <person name="Moiseenko K.V."/>
            <person name="Psurtseva N.V."/>
            <person name="Savinova O.S."/>
            <person name="Shakhova N.V."/>
            <person name="Tyazhelova T.V."/>
            <person name="Vasina D.V."/>
        </authorList>
    </citation>
    <scope>NUCLEOTIDE SEQUENCE [LARGE SCALE GENOMIC DNA]</scope>
    <source>
        <strain evidence="1 2">LE-BIN_3174</strain>
    </source>
</reference>
<dbReference type="Proteomes" id="UP000292702">
    <property type="component" value="Unassembled WGS sequence"/>
</dbReference>
<name>A0A4R0RE60_9APHY</name>
<keyword evidence="2" id="KW-1185">Reference proteome</keyword>
<proteinExistence type="predicted"/>
<dbReference type="EMBL" id="RWJN01000172">
    <property type="protein sequence ID" value="TCD65602.1"/>
    <property type="molecule type" value="Genomic_DNA"/>
</dbReference>
<dbReference type="OrthoDB" id="2803395at2759"/>
<organism evidence="1 2">
    <name type="scientific">Steccherinum ochraceum</name>
    <dbReference type="NCBI Taxonomy" id="92696"/>
    <lineage>
        <taxon>Eukaryota</taxon>
        <taxon>Fungi</taxon>
        <taxon>Dikarya</taxon>
        <taxon>Basidiomycota</taxon>
        <taxon>Agaricomycotina</taxon>
        <taxon>Agaricomycetes</taxon>
        <taxon>Polyporales</taxon>
        <taxon>Steccherinaceae</taxon>
        <taxon>Steccherinum</taxon>
    </lineage>
</organism>
<evidence type="ECO:0000313" key="1">
    <source>
        <dbReference type="EMBL" id="TCD65602.1"/>
    </source>
</evidence>
<protein>
    <submittedName>
        <fullName evidence="1">Uncharacterized protein</fullName>
    </submittedName>
</protein>
<comment type="caution">
    <text evidence="1">The sequence shown here is derived from an EMBL/GenBank/DDBJ whole genome shotgun (WGS) entry which is preliminary data.</text>
</comment>
<accession>A0A4R0RE60</accession>
<gene>
    <name evidence="1" type="ORF">EIP91_002449</name>
</gene>
<evidence type="ECO:0000313" key="2">
    <source>
        <dbReference type="Proteomes" id="UP000292702"/>
    </source>
</evidence>